<keyword evidence="2" id="KW-0732">Signal</keyword>
<accession>A0AAC8Q8Q3</accession>
<reference evidence="4 6" key="2">
    <citation type="submission" date="2018-08" db="EMBL/GenBank/DDBJ databases">
        <title>Genomic Encyclopedia of Archaeal and Bacterial Type Strains, Phase II (KMG-II): from individual species to whole genera.</title>
        <authorList>
            <person name="Goeker M."/>
        </authorList>
    </citation>
    <scope>NUCLEOTIDE SEQUENCE [LARGE SCALE GENOMIC DNA]</scope>
    <source>
        <strain evidence="4 6">DSM 2261</strain>
    </source>
</reference>
<feature type="chain" id="PRO_5041929979" description="Lipoprotein" evidence="2">
    <location>
        <begin position="21"/>
        <end position="478"/>
    </location>
</feature>
<evidence type="ECO:0000256" key="2">
    <source>
        <dbReference type="SAM" id="SignalP"/>
    </source>
</evidence>
<evidence type="ECO:0008006" key="7">
    <source>
        <dbReference type="Google" id="ProtNLM"/>
    </source>
</evidence>
<feature type="region of interest" description="Disordered" evidence="1">
    <location>
        <begin position="407"/>
        <end position="433"/>
    </location>
</feature>
<feature type="region of interest" description="Disordered" evidence="1">
    <location>
        <begin position="245"/>
        <end position="278"/>
    </location>
</feature>
<feature type="signal peptide" evidence="2">
    <location>
        <begin position="1"/>
        <end position="20"/>
    </location>
</feature>
<evidence type="ECO:0000313" key="5">
    <source>
        <dbReference type="Proteomes" id="UP000035579"/>
    </source>
</evidence>
<name>A0AAC8Q8Q3_9BACT</name>
<gene>
    <name evidence="3" type="ORF">AA314_04607</name>
    <name evidence="4" type="ORF">ATI61_113168</name>
</gene>
<dbReference type="KEGG" id="age:AA314_04607"/>
<dbReference type="Proteomes" id="UP000035579">
    <property type="component" value="Chromosome"/>
</dbReference>
<dbReference type="EMBL" id="QUMU01000013">
    <property type="protein sequence ID" value="REG25104.1"/>
    <property type="molecule type" value="Genomic_DNA"/>
</dbReference>
<feature type="compositionally biased region" description="Polar residues" evidence="1">
    <location>
        <begin position="424"/>
        <end position="433"/>
    </location>
</feature>
<evidence type="ECO:0000313" key="3">
    <source>
        <dbReference type="EMBL" id="AKJ02981.1"/>
    </source>
</evidence>
<dbReference type="EMBL" id="CP011509">
    <property type="protein sequence ID" value="AKJ02981.1"/>
    <property type="molecule type" value="Genomic_DNA"/>
</dbReference>
<dbReference type="RefSeq" id="WP_047857166.1">
    <property type="nucleotide sequence ID" value="NZ_CP011509.1"/>
</dbReference>
<dbReference type="Proteomes" id="UP000256345">
    <property type="component" value="Unassembled WGS sequence"/>
</dbReference>
<organism evidence="3 5">
    <name type="scientific">Archangium gephyra</name>
    <dbReference type="NCBI Taxonomy" id="48"/>
    <lineage>
        <taxon>Bacteria</taxon>
        <taxon>Pseudomonadati</taxon>
        <taxon>Myxococcota</taxon>
        <taxon>Myxococcia</taxon>
        <taxon>Myxococcales</taxon>
        <taxon>Cystobacterineae</taxon>
        <taxon>Archangiaceae</taxon>
        <taxon>Archangium</taxon>
    </lineage>
</organism>
<evidence type="ECO:0000256" key="1">
    <source>
        <dbReference type="SAM" id="MobiDB-lite"/>
    </source>
</evidence>
<feature type="region of interest" description="Disordered" evidence="1">
    <location>
        <begin position="13"/>
        <end position="35"/>
    </location>
</feature>
<evidence type="ECO:0000313" key="6">
    <source>
        <dbReference type="Proteomes" id="UP000256345"/>
    </source>
</evidence>
<proteinExistence type="predicted"/>
<protein>
    <recommendedName>
        <fullName evidence="7">Lipoprotein</fullName>
    </recommendedName>
</protein>
<keyword evidence="6" id="KW-1185">Reference proteome</keyword>
<evidence type="ECO:0000313" key="4">
    <source>
        <dbReference type="EMBL" id="REG25104.1"/>
    </source>
</evidence>
<reference evidence="3 5" key="1">
    <citation type="submission" date="2015-05" db="EMBL/GenBank/DDBJ databases">
        <title>Genome assembly of Archangium gephyra DSM 2261.</title>
        <authorList>
            <person name="Sharma G."/>
            <person name="Subramanian S."/>
        </authorList>
    </citation>
    <scope>NUCLEOTIDE SEQUENCE [LARGE SCALE GENOMIC DNA]</scope>
    <source>
        <strain evidence="3 5">DSM 2261</strain>
    </source>
</reference>
<sequence>MWTGVVTAVLLAGSPGTAPATPSEPSRVQPTPISTTTPAATDVLFASTFASSRFHATGAWLSSDGKRVAFFMEASPAVESNSSTLLIKDVKTDAVLWQKPLFTLDESRNLQQPALDRLVRARLIEARAKLPTPQWIPLERGTLPAPEFFSDACFEAKSAPPRTVDVSGLTVTYEEPLLRVERAGKRLVELRRPAWRAFNKSCATYNPTWLQSLYMDQAQRVLLVGLGHCGADACPEPPQQFHAISLPGNAGSPQPGPRASAAGEQVRVGFESSEDPPRSLYAQGVPAVSEDGSRVLVGWVEADDERHDANLQLEARQVEGNTPVWTAALLRAGELASSTGDMDKVRELEQQVETRIVAANTELARGKWKTLKAFNPTPLVGAECSTPSRQTVSLPGVSLSLEKGTLTLRSSKKGPPVTHPLPASSPSGTSESCGNGAGTFLETVYADVERKVLLLRLGACERPECPAPTTRFHALRLP</sequence>
<dbReference type="AlphaFoldDB" id="A0AAC8Q8Q3"/>